<reference evidence="1 2" key="1">
    <citation type="submission" date="2024-05" db="EMBL/GenBank/DDBJ databases">
        <title>Culex pipiens pipiens assembly and annotation.</title>
        <authorList>
            <person name="Alout H."/>
            <person name="Durand T."/>
        </authorList>
    </citation>
    <scope>NUCLEOTIDE SEQUENCE [LARGE SCALE GENOMIC DNA]</scope>
    <source>
        <strain evidence="1">HA-2024</strain>
        <tissue evidence="1">Whole body</tissue>
    </source>
</reference>
<evidence type="ECO:0000313" key="1">
    <source>
        <dbReference type="EMBL" id="KAL1398353.1"/>
    </source>
</evidence>
<proteinExistence type="predicted"/>
<keyword evidence="2" id="KW-1185">Reference proteome</keyword>
<dbReference type="AlphaFoldDB" id="A0ABD1DFK9"/>
<name>A0ABD1DFK9_CULPP</name>
<dbReference type="InterPro" id="IPR032675">
    <property type="entry name" value="LRR_dom_sf"/>
</dbReference>
<evidence type="ECO:0000313" key="2">
    <source>
        <dbReference type="Proteomes" id="UP001562425"/>
    </source>
</evidence>
<accession>A0ABD1DFK9</accession>
<dbReference type="Gene3D" id="3.80.10.10">
    <property type="entry name" value="Ribonuclease Inhibitor"/>
    <property type="match status" value="1"/>
</dbReference>
<dbReference type="EMBL" id="JBEHCU010005926">
    <property type="protein sequence ID" value="KAL1398353.1"/>
    <property type="molecule type" value="Genomic_DNA"/>
</dbReference>
<organism evidence="1 2">
    <name type="scientific">Culex pipiens pipiens</name>
    <name type="common">Northern house mosquito</name>
    <dbReference type="NCBI Taxonomy" id="38569"/>
    <lineage>
        <taxon>Eukaryota</taxon>
        <taxon>Metazoa</taxon>
        <taxon>Ecdysozoa</taxon>
        <taxon>Arthropoda</taxon>
        <taxon>Hexapoda</taxon>
        <taxon>Insecta</taxon>
        <taxon>Pterygota</taxon>
        <taxon>Neoptera</taxon>
        <taxon>Endopterygota</taxon>
        <taxon>Diptera</taxon>
        <taxon>Nematocera</taxon>
        <taxon>Culicoidea</taxon>
        <taxon>Culicidae</taxon>
        <taxon>Culicinae</taxon>
        <taxon>Culicini</taxon>
        <taxon>Culex</taxon>
        <taxon>Culex</taxon>
    </lineage>
</organism>
<sequence>MMRSTKTSPAPTTIDALPNEVAFPELTKLVLTECDFDVPLSFSNLPALEQLVIECGTPFDCTLLKDLGSLRNLRAFKLCCSQLDGIEQNCQLHHITKFDLTVGTGDCHLVRLAEIFLALTSLSVAAREEYLSADVEGKVVEKLPRSCQVKLRKLSSVVTDFTISGFNYFE</sequence>
<dbReference type="Proteomes" id="UP001562425">
    <property type="component" value="Unassembled WGS sequence"/>
</dbReference>
<dbReference type="SUPFAM" id="SSF52047">
    <property type="entry name" value="RNI-like"/>
    <property type="match status" value="1"/>
</dbReference>
<gene>
    <name evidence="1" type="ORF">pipiens_009043</name>
</gene>
<protein>
    <submittedName>
        <fullName evidence="1">Uncharacterized protein</fullName>
    </submittedName>
</protein>
<comment type="caution">
    <text evidence="1">The sequence shown here is derived from an EMBL/GenBank/DDBJ whole genome shotgun (WGS) entry which is preliminary data.</text>
</comment>